<dbReference type="Proteomes" id="UP000001646">
    <property type="component" value="Unplaced"/>
</dbReference>
<dbReference type="GO" id="GO:0004497">
    <property type="term" value="F:monooxygenase activity"/>
    <property type="evidence" value="ECO:0000318"/>
    <property type="project" value="GO_Central"/>
</dbReference>
<comment type="similarity">
    <text evidence="1">Belongs to the flavin monoamine oxidase family. FIG1 subfamily.</text>
</comment>
<evidence type="ECO:0000256" key="5">
    <source>
        <dbReference type="ARBA" id="ARBA00023002"/>
    </source>
</evidence>
<dbReference type="SUPFAM" id="SSF51905">
    <property type="entry name" value="FAD/NAD(P)-binding domain"/>
    <property type="match status" value="2"/>
</dbReference>
<organism evidence="8 9">
    <name type="scientific">Anolis carolinensis</name>
    <name type="common">Green anole</name>
    <name type="synonym">American chameleon</name>
    <dbReference type="NCBI Taxonomy" id="28377"/>
    <lineage>
        <taxon>Eukaryota</taxon>
        <taxon>Metazoa</taxon>
        <taxon>Chordata</taxon>
        <taxon>Craniata</taxon>
        <taxon>Vertebrata</taxon>
        <taxon>Euteleostomi</taxon>
        <taxon>Lepidosauria</taxon>
        <taxon>Squamata</taxon>
        <taxon>Bifurcata</taxon>
        <taxon>Unidentata</taxon>
        <taxon>Episquamata</taxon>
        <taxon>Toxicofera</taxon>
        <taxon>Iguania</taxon>
        <taxon>Dactyloidae</taxon>
        <taxon>Anolis</taxon>
    </lineage>
</organism>
<proteinExistence type="inferred from homology"/>
<dbReference type="InterPro" id="IPR050346">
    <property type="entry name" value="FMO-like"/>
</dbReference>
<keyword evidence="6" id="KW-0325">Glycoprotein</keyword>
<evidence type="ECO:0000313" key="8">
    <source>
        <dbReference type="Ensembl" id="ENSACAP00000029663.1"/>
    </source>
</evidence>
<dbReference type="Gene3D" id="3.50.50.60">
    <property type="entry name" value="FAD/NAD(P)-binding domain"/>
    <property type="match status" value="2"/>
</dbReference>
<dbReference type="EC" id="1.-.-.-" evidence="7"/>
<evidence type="ECO:0000256" key="6">
    <source>
        <dbReference type="ARBA" id="ARBA00023180"/>
    </source>
</evidence>
<dbReference type="Ensembl" id="ENSACAT00000054324.1">
    <property type="protein sequence ID" value="ENSACAP00000029663.1"/>
    <property type="gene ID" value="ENSACAG00000035060.1"/>
</dbReference>
<keyword evidence="5 7" id="KW-0560">Oxidoreductase</keyword>
<dbReference type="InterPro" id="IPR036188">
    <property type="entry name" value="FAD/NAD-bd_sf"/>
</dbReference>
<sequence>MLGNRSNFRAFTQAPPHLGLRHTQVSLQGSEEVSVLRVSPRDRECPLLSLLLSLRRHYSVPFVPAIPGLDGFPGLLLHSHFFRRKEPFAGLSEVVLVGGGASGVDLALLLSDAVTGHVFLSHRGAPVRGLPSNVAQVPPITRVDGPRVVFEDGSEARPEALLLCTGYRARFPFLPLGRLGLREAEHGLAPLYRHLLPPAHPTLFLLGLCQLICPFPHFHCQTLFALAVLSGRCPLPSAAEMEAEAQAELEGYLAAGGEPRHFLRLQERQWGYTDGLAQAAGSPSLPAFIREIWDAARGHRSQNVSRYRGRNYRMLGPDAWEVVEDSDQDGQAK</sequence>
<accession>A0A803T373</accession>
<keyword evidence="7" id="KW-0503">Monooxygenase</keyword>
<protein>
    <recommendedName>
        <fullName evidence="7">Flavin-containing monooxygenase</fullName>
        <ecNumber evidence="7">1.-.-.-</ecNumber>
    </recommendedName>
</protein>
<dbReference type="GO" id="GO:0004499">
    <property type="term" value="F:N,N-dimethylaniline monooxygenase activity"/>
    <property type="evidence" value="ECO:0007669"/>
    <property type="project" value="InterPro"/>
</dbReference>
<dbReference type="GeneTree" id="ENSGT00940000164245"/>
<keyword evidence="4 7" id="KW-0274">FAD</keyword>
<dbReference type="GO" id="GO:0050661">
    <property type="term" value="F:NADP binding"/>
    <property type="evidence" value="ECO:0007669"/>
    <property type="project" value="InterPro"/>
</dbReference>
<evidence type="ECO:0000256" key="2">
    <source>
        <dbReference type="ARBA" id="ARBA00009183"/>
    </source>
</evidence>
<dbReference type="InterPro" id="IPR020946">
    <property type="entry name" value="Flavin_mOase-like"/>
</dbReference>
<comment type="cofactor">
    <cofactor evidence="7">
        <name>FAD</name>
        <dbReference type="ChEBI" id="CHEBI:57692"/>
    </cofactor>
</comment>
<evidence type="ECO:0000313" key="9">
    <source>
        <dbReference type="Proteomes" id="UP000001646"/>
    </source>
</evidence>
<name>A0A803T373_ANOCA</name>
<keyword evidence="3 7" id="KW-0285">Flavoprotein</keyword>
<dbReference type="Pfam" id="PF00743">
    <property type="entry name" value="FMO-like"/>
    <property type="match status" value="1"/>
</dbReference>
<dbReference type="FunFam" id="3.50.50.60:FF:000672">
    <property type="entry name" value="Flavin-containing monooxygenase"/>
    <property type="match status" value="1"/>
</dbReference>
<comment type="similarity">
    <text evidence="2 7">Belongs to the FMO family.</text>
</comment>
<evidence type="ECO:0000256" key="7">
    <source>
        <dbReference type="RuleBase" id="RU361177"/>
    </source>
</evidence>
<dbReference type="AlphaFoldDB" id="A0A803T373"/>
<dbReference type="InParanoid" id="A0A803T373"/>
<dbReference type="PANTHER" id="PTHR23023">
    <property type="entry name" value="DIMETHYLANILINE MONOOXYGENASE"/>
    <property type="match status" value="1"/>
</dbReference>
<keyword evidence="9" id="KW-1185">Reference proteome</keyword>
<evidence type="ECO:0000256" key="4">
    <source>
        <dbReference type="ARBA" id="ARBA00022827"/>
    </source>
</evidence>
<reference evidence="8" key="1">
    <citation type="submission" date="2009-12" db="EMBL/GenBank/DDBJ databases">
        <title>The Genome Sequence of Anolis carolinensis (Green Anole Lizard).</title>
        <authorList>
            <consortium name="The Genome Sequencing Platform"/>
            <person name="Di Palma F."/>
            <person name="Alfoldi J."/>
            <person name="Heiman D."/>
            <person name="Young S."/>
            <person name="Grabherr M."/>
            <person name="Johnson J."/>
            <person name="Lander E.S."/>
            <person name="Lindblad-Toh K."/>
        </authorList>
    </citation>
    <scope>NUCLEOTIDE SEQUENCE [LARGE SCALE GENOMIC DNA]</scope>
    <source>
        <strain evidence="8">JBL SC #1</strain>
    </source>
</reference>
<reference evidence="8" key="2">
    <citation type="submission" date="2025-08" db="UniProtKB">
        <authorList>
            <consortium name="Ensembl"/>
        </authorList>
    </citation>
    <scope>IDENTIFICATION</scope>
</reference>
<dbReference type="GO" id="GO:0050660">
    <property type="term" value="F:flavin adenine dinucleotide binding"/>
    <property type="evidence" value="ECO:0007669"/>
    <property type="project" value="InterPro"/>
</dbReference>
<evidence type="ECO:0000256" key="3">
    <source>
        <dbReference type="ARBA" id="ARBA00022630"/>
    </source>
</evidence>
<reference evidence="8" key="3">
    <citation type="submission" date="2025-09" db="UniProtKB">
        <authorList>
            <consortium name="Ensembl"/>
        </authorList>
    </citation>
    <scope>IDENTIFICATION</scope>
</reference>
<evidence type="ECO:0000256" key="1">
    <source>
        <dbReference type="ARBA" id="ARBA00005465"/>
    </source>
</evidence>